<evidence type="ECO:0000256" key="1">
    <source>
        <dbReference type="SAM" id="MobiDB-lite"/>
    </source>
</evidence>
<feature type="region of interest" description="Disordered" evidence="1">
    <location>
        <begin position="35"/>
        <end position="66"/>
    </location>
</feature>
<organism evidence="3 4">
    <name type="scientific">Bursaphelenchus okinawaensis</name>
    <dbReference type="NCBI Taxonomy" id="465554"/>
    <lineage>
        <taxon>Eukaryota</taxon>
        <taxon>Metazoa</taxon>
        <taxon>Ecdysozoa</taxon>
        <taxon>Nematoda</taxon>
        <taxon>Chromadorea</taxon>
        <taxon>Rhabditida</taxon>
        <taxon>Tylenchina</taxon>
        <taxon>Tylenchomorpha</taxon>
        <taxon>Aphelenchoidea</taxon>
        <taxon>Aphelenchoididae</taxon>
        <taxon>Bursaphelenchus</taxon>
    </lineage>
</organism>
<comment type="caution">
    <text evidence="3">The sequence shown here is derived from an EMBL/GenBank/DDBJ whole genome shotgun (WGS) entry which is preliminary data.</text>
</comment>
<dbReference type="EMBL" id="CAJFCW020000004">
    <property type="protein sequence ID" value="CAG9114109.1"/>
    <property type="molecule type" value="Genomic_DNA"/>
</dbReference>
<protein>
    <submittedName>
        <fullName evidence="3">Uncharacterized protein</fullName>
    </submittedName>
</protein>
<keyword evidence="4" id="KW-1185">Reference proteome</keyword>
<dbReference type="Proteomes" id="UP000783686">
    <property type="component" value="Unassembled WGS sequence"/>
</dbReference>
<name>A0A811KZ79_9BILA</name>
<feature type="compositionally biased region" description="Low complexity" evidence="1">
    <location>
        <begin position="45"/>
        <end position="63"/>
    </location>
</feature>
<gene>
    <name evidence="3" type="ORF">BOKJ2_LOCUS9102</name>
</gene>
<keyword evidence="2" id="KW-1133">Transmembrane helix</keyword>
<evidence type="ECO:0000256" key="2">
    <source>
        <dbReference type="SAM" id="Phobius"/>
    </source>
</evidence>
<proteinExistence type="predicted"/>
<keyword evidence="2" id="KW-0812">Transmembrane</keyword>
<dbReference type="AlphaFoldDB" id="A0A811KZ79"/>
<reference evidence="3" key="1">
    <citation type="submission" date="2020-09" db="EMBL/GenBank/DDBJ databases">
        <authorList>
            <person name="Kikuchi T."/>
        </authorList>
    </citation>
    <scope>NUCLEOTIDE SEQUENCE</scope>
    <source>
        <strain evidence="3">SH1</strain>
    </source>
</reference>
<dbReference type="Proteomes" id="UP000614601">
    <property type="component" value="Unassembled WGS sequence"/>
</dbReference>
<evidence type="ECO:0000313" key="4">
    <source>
        <dbReference type="Proteomes" id="UP000614601"/>
    </source>
</evidence>
<feature type="transmembrane region" description="Helical" evidence="2">
    <location>
        <begin position="147"/>
        <end position="164"/>
    </location>
</feature>
<sequence length="255" mass="27564">MATTIQDCASLSAFERRERRKQKILANAESRLEKLLTGQDGAQRAAPGIDGAPAPAAAPSSSPTQLNDSDCSIISASSVKTAVSASSTKTALSMSSTKTAISGTTVHTGLSPDSSRFDDSLMDETMNTTNIEFVLPTYWDFVDRNRVYLVIFMGLLMTVCSQYGVVDNIVYPIVLVQLSYEIFMFKSRKTRYPRHGYVVNTLLAAGLDDNIVVNAGILLDIGWDLVADMVLISFVFVASHAALNGCKSVMQMILG</sequence>
<dbReference type="OrthoDB" id="5785439at2759"/>
<feature type="transmembrane region" description="Helical" evidence="2">
    <location>
        <begin position="225"/>
        <end position="243"/>
    </location>
</feature>
<accession>A0A811KZ79</accession>
<evidence type="ECO:0000313" key="3">
    <source>
        <dbReference type="EMBL" id="CAD5220754.1"/>
    </source>
</evidence>
<keyword evidence="2" id="KW-0472">Membrane</keyword>
<dbReference type="EMBL" id="CAJFDH010000004">
    <property type="protein sequence ID" value="CAD5220754.1"/>
    <property type="molecule type" value="Genomic_DNA"/>
</dbReference>